<keyword evidence="3" id="KW-1185">Reference proteome</keyword>
<name>A0ABT2ST26_9FIRM</name>
<dbReference type="EMBL" id="JAOQJR010000002">
    <property type="protein sequence ID" value="MCU6737700.1"/>
    <property type="molecule type" value="Genomic_DNA"/>
</dbReference>
<organism evidence="2 3">
    <name type="scientific">[Clostridium] ammoniilyticum</name>
    <dbReference type="NCBI Taxonomy" id="2981784"/>
    <lineage>
        <taxon>Bacteria</taxon>
        <taxon>Bacillati</taxon>
        <taxon>Bacillota</taxon>
        <taxon>Erysipelotrichia</taxon>
        <taxon>Erysipelotrichales</taxon>
        <taxon>Coprobacillaceae</taxon>
        <taxon>Faecalibacillus</taxon>
    </lineage>
</organism>
<proteinExistence type="predicted"/>
<accession>A0ABT2ST26</accession>
<protein>
    <submittedName>
        <fullName evidence="2">Polysaccharide biosynthesis C-terminal domain-containing protein</fullName>
    </submittedName>
</protein>
<evidence type="ECO:0000313" key="3">
    <source>
        <dbReference type="Proteomes" id="UP001208364"/>
    </source>
</evidence>
<reference evidence="2 3" key="1">
    <citation type="journal article" date="2021" name="ISME Commun">
        <title>Automated analysis of genomic sequences facilitates high-throughput and comprehensive description of bacteria.</title>
        <authorList>
            <person name="Hitch T.C.A."/>
        </authorList>
    </citation>
    <scope>NUCLEOTIDE SEQUENCE [LARGE SCALE GENOMIC DNA]</scope>
    <source>
        <strain evidence="2 3">H4_15</strain>
    </source>
</reference>
<sequence length="56" mass="6043">MVGYNVVSSILRRLVDSKTLLLFVFIACIINIIVDFVLVGYFHLGTKGAAIATVSA</sequence>
<comment type="caution">
    <text evidence="2">The sequence shown here is derived from an EMBL/GenBank/DDBJ whole genome shotgun (WGS) entry which is preliminary data.</text>
</comment>
<gene>
    <name evidence="2" type="ORF">OCV55_03280</name>
</gene>
<dbReference type="Proteomes" id="UP001208364">
    <property type="component" value="Unassembled WGS sequence"/>
</dbReference>
<keyword evidence="1" id="KW-0812">Transmembrane</keyword>
<keyword evidence="1" id="KW-0472">Membrane</keyword>
<evidence type="ECO:0000256" key="1">
    <source>
        <dbReference type="SAM" id="Phobius"/>
    </source>
</evidence>
<evidence type="ECO:0000313" key="2">
    <source>
        <dbReference type="EMBL" id="MCU6737700.1"/>
    </source>
</evidence>
<keyword evidence="1" id="KW-1133">Transmembrane helix</keyword>
<feature type="transmembrane region" description="Helical" evidence="1">
    <location>
        <begin position="20"/>
        <end position="42"/>
    </location>
</feature>